<sequence length="595" mass="67033">MNPSPRFFRVATEGATIDGRTIKRIWLEQMAQRYSPQLYSARLFIEHIRGMVPDGPFRAYGDVLALKTQEGPDGKLSLLAQIEPTPELVALIKAKQKIYTSVEIDPDFADTKAAYLVGLGITDSPASLGTERLSFTRQPASEHVFSEAVEMITEEEEAEMPSMLSKVKTLLGLSRHQAVQEDQKWRDDLNSAIETLAHYSKEQLEALTHYQERVHTLETHFKELARCQAQGQTAFHAMKQQLELTSDQQPQRPVATGSPHIAHLNGVDNAAQKFTVSPEVQQTLETHIQDSTAFLSHINIMSVEEQEGEKLGLGVGSPIASTTDTNKQDRQTVDLSDIDNHRYRAEQTNFDTHITYAKLDAWAKFSDFQIRVRDAILKRQALDRLVIGFNGVKRAATSDRVSNPLLQDVNIGWLQHYRNEAPERVLNTGRDGKSISIGKGGDYANLDALVFDAVNNLIDSCHQEDTELVVICGRKLLQDKYFPLINTDHRPTDTLAVNWIMSQKRIGNLPAVCVSHFPAQSVFITRLDNLSLYWQEGRRRRTIIDNAKRNWIENYESTNDAYVIENFGVGCLVDKIVLKENTPDIQDESAPVVED</sequence>
<evidence type="ECO:0000313" key="1">
    <source>
        <dbReference type="EMBL" id="KAG0311481.1"/>
    </source>
</evidence>
<gene>
    <name evidence="1" type="ORF">BGZ97_011854</name>
</gene>
<dbReference type="Proteomes" id="UP000823405">
    <property type="component" value="Unassembled WGS sequence"/>
</dbReference>
<organism evidence="1 2">
    <name type="scientific">Linnemannia gamsii</name>
    <dbReference type="NCBI Taxonomy" id="64522"/>
    <lineage>
        <taxon>Eukaryota</taxon>
        <taxon>Fungi</taxon>
        <taxon>Fungi incertae sedis</taxon>
        <taxon>Mucoromycota</taxon>
        <taxon>Mortierellomycotina</taxon>
        <taxon>Mortierellomycetes</taxon>
        <taxon>Mortierellales</taxon>
        <taxon>Mortierellaceae</taxon>
        <taxon>Linnemannia</taxon>
    </lineage>
</organism>
<proteinExistence type="predicted"/>
<evidence type="ECO:0000313" key="2">
    <source>
        <dbReference type="Proteomes" id="UP000823405"/>
    </source>
</evidence>
<dbReference type="OrthoDB" id="5588089at2759"/>
<dbReference type="NCBIfam" id="TIGR01551">
    <property type="entry name" value="major_capsid_P2"/>
    <property type="match status" value="1"/>
</dbReference>
<dbReference type="EMBL" id="JAAAIN010000712">
    <property type="protein sequence ID" value="KAG0311481.1"/>
    <property type="molecule type" value="Genomic_DNA"/>
</dbReference>
<dbReference type="Pfam" id="PF05125">
    <property type="entry name" value="Phage_cap_P2"/>
    <property type="match status" value="1"/>
</dbReference>
<keyword evidence="2" id="KW-1185">Reference proteome</keyword>
<dbReference type="InterPro" id="IPR006441">
    <property type="entry name" value="Phage_P2_GpN"/>
</dbReference>
<comment type="caution">
    <text evidence="1">The sequence shown here is derived from an EMBL/GenBank/DDBJ whole genome shotgun (WGS) entry which is preliminary data.</text>
</comment>
<accession>A0A9P6R430</accession>
<dbReference type="AlphaFoldDB" id="A0A9P6R430"/>
<name>A0A9P6R430_9FUNG</name>
<dbReference type="InterPro" id="IPR009228">
    <property type="entry name" value="Capsid_scaffold_GpO"/>
</dbReference>
<reference evidence="1" key="1">
    <citation type="journal article" date="2020" name="Fungal Divers.">
        <title>Resolving the Mortierellaceae phylogeny through synthesis of multi-gene phylogenetics and phylogenomics.</title>
        <authorList>
            <person name="Vandepol N."/>
            <person name="Liber J."/>
            <person name="Desiro A."/>
            <person name="Na H."/>
            <person name="Kennedy M."/>
            <person name="Barry K."/>
            <person name="Grigoriev I.V."/>
            <person name="Miller A.N."/>
            <person name="O'Donnell K."/>
            <person name="Stajich J.E."/>
            <person name="Bonito G."/>
        </authorList>
    </citation>
    <scope>NUCLEOTIDE SEQUENCE</scope>
    <source>
        <strain evidence="1">NVP60</strain>
    </source>
</reference>
<protein>
    <submittedName>
        <fullName evidence="1">Uncharacterized protein</fullName>
    </submittedName>
</protein>
<dbReference type="Pfam" id="PF05929">
    <property type="entry name" value="Phage_GPO"/>
    <property type="match status" value="1"/>
</dbReference>